<gene>
    <name evidence="3" type="ORF">R3P94_09220</name>
    <name evidence="4" type="ORF">R3Q15_15835</name>
</gene>
<evidence type="ECO:0000256" key="1">
    <source>
        <dbReference type="SAM" id="MobiDB-lite"/>
    </source>
</evidence>
<evidence type="ECO:0000313" key="4">
    <source>
        <dbReference type="EMBL" id="MDV6313350.1"/>
    </source>
</evidence>
<keyword evidence="2" id="KW-1133">Transmembrane helix</keyword>
<dbReference type="Proteomes" id="UP001185922">
    <property type="component" value="Unassembled WGS sequence"/>
</dbReference>
<protein>
    <recommendedName>
        <fullName evidence="7">DUF3592 domain-containing protein</fullName>
    </recommendedName>
</protein>
<organism evidence="4 6">
    <name type="scientific">Gordonia amicalis</name>
    <dbReference type="NCBI Taxonomy" id="89053"/>
    <lineage>
        <taxon>Bacteria</taxon>
        <taxon>Bacillati</taxon>
        <taxon>Actinomycetota</taxon>
        <taxon>Actinomycetes</taxon>
        <taxon>Mycobacteriales</taxon>
        <taxon>Gordoniaceae</taxon>
        <taxon>Gordonia</taxon>
    </lineage>
</organism>
<proteinExistence type="predicted"/>
<dbReference type="EMBL" id="JAWLKH010000018">
    <property type="protein sequence ID" value="MDV6313350.1"/>
    <property type="molecule type" value="Genomic_DNA"/>
</dbReference>
<sequence length="196" mass="20323">MNPVIQRRVQLGLLVVGLTITAMALSLIAGCFKNDSAIEASKATVMAEVVSVDALHAAVDFQTPDGSFHSPRFGLLYPTELSEGQRISVEYAAYNPDLARPTGRTAMLSIIPGLSVAVVGWLVVGLLMVGVAEFSRRLARRNAEKSGGADSGSDDSADADLVGENADSAAAAEDPVVDVVEDPGPGATDAESLSPR</sequence>
<accession>A0AAE4U6A1</accession>
<dbReference type="AlphaFoldDB" id="A0AAE4U6A1"/>
<feature type="transmembrane region" description="Helical" evidence="2">
    <location>
        <begin position="106"/>
        <end position="132"/>
    </location>
</feature>
<feature type="transmembrane region" description="Helical" evidence="2">
    <location>
        <begin position="12"/>
        <end position="32"/>
    </location>
</feature>
<name>A0AAE4U6A1_9ACTN</name>
<evidence type="ECO:0008006" key="7">
    <source>
        <dbReference type="Google" id="ProtNLM"/>
    </source>
</evidence>
<dbReference type="Proteomes" id="UP001185779">
    <property type="component" value="Unassembled WGS sequence"/>
</dbReference>
<feature type="region of interest" description="Disordered" evidence="1">
    <location>
        <begin position="142"/>
        <end position="196"/>
    </location>
</feature>
<evidence type="ECO:0000256" key="2">
    <source>
        <dbReference type="SAM" id="Phobius"/>
    </source>
</evidence>
<evidence type="ECO:0000313" key="3">
    <source>
        <dbReference type="EMBL" id="MDV6307506.1"/>
    </source>
</evidence>
<evidence type="ECO:0000313" key="5">
    <source>
        <dbReference type="Proteomes" id="UP001185779"/>
    </source>
</evidence>
<reference evidence="4 5" key="1">
    <citation type="submission" date="2023-10" db="EMBL/GenBank/DDBJ databases">
        <title>Development of a sustainable strategy for remediation of hydrocarbon-contaminated territories based on the waste exchange concept.</title>
        <authorList>
            <person name="Krivoruchko A."/>
        </authorList>
    </citation>
    <scope>NUCLEOTIDE SEQUENCE</scope>
    <source>
        <strain evidence="3 5">IEGM 1266</strain>
        <strain evidence="4">IEGM 1279</strain>
    </source>
</reference>
<feature type="compositionally biased region" description="Low complexity" evidence="1">
    <location>
        <begin position="159"/>
        <end position="174"/>
    </location>
</feature>
<keyword evidence="2" id="KW-0472">Membrane</keyword>
<comment type="caution">
    <text evidence="4">The sequence shown here is derived from an EMBL/GenBank/DDBJ whole genome shotgun (WGS) entry which is preliminary data.</text>
</comment>
<keyword evidence="5" id="KW-1185">Reference proteome</keyword>
<keyword evidence="2" id="KW-0812">Transmembrane</keyword>
<dbReference type="PROSITE" id="PS51257">
    <property type="entry name" value="PROKAR_LIPOPROTEIN"/>
    <property type="match status" value="1"/>
</dbReference>
<dbReference type="RefSeq" id="WP_096273213.1">
    <property type="nucleotide sequence ID" value="NZ_JACFXQ010000032.1"/>
</dbReference>
<evidence type="ECO:0000313" key="6">
    <source>
        <dbReference type="Proteomes" id="UP001185922"/>
    </source>
</evidence>
<dbReference type="EMBL" id="JAWLKI010000008">
    <property type="protein sequence ID" value="MDV6307506.1"/>
    <property type="molecule type" value="Genomic_DNA"/>
</dbReference>